<evidence type="ECO:0000313" key="15">
    <source>
        <dbReference type="EMBL" id="CAH1407534.1"/>
    </source>
</evidence>
<evidence type="ECO:0000256" key="2">
    <source>
        <dbReference type="ARBA" id="ARBA00004128"/>
    </source>
</evidence>
<keyword evidence="13" id="KW-0966">Cell projection</keyword>
<dbReference type="Pfam" id="PF14935">
    <property type="entry name" value="TMEM138"/>
    <property type="match status" value="1"/>
</dbReference>
<dbReference type="Proteomes" id="UP001152798">
    <property type="component" value="Chromosome 7"/>
</dbReference>
<dbReference type="GO" id="GO:0005929">
    <property type="term" value="C:cilium"/>
    <property type="evidence" value="ECO:0007669"/>
    <property type="project" value="UniProtKB-SubCell"/>
</dbReference>
<evidence type="ECO:0000256" key="6">
    <source>
        <dbReference type="ARBA" id="ARBA00022554"/>
    </source>
</evidence>
<dbReference type="GO" id="GO:0030030">
    <property type="term" value="P:cell projection organization"/>
    <property type="evidence" value="ECO:0007669"/>
    <property type="project" value="UniProtKB-KW"/>
</dbReference>
<comment type="similarity">
    <text evidence="4">Belongs to the TMEM138 family.</text>
</comment>
<evidence type="ECO:0000256" key="11">
    <source>
        <dbReference type="ARBA" id="ARBA00023136"/>
    </source>
</evidence>
<keyword evidence="12" id="KW-0325">Glycoprotein</keyword>
<keyword evidence="9 14" id="KW-1133">Transmembrane helix</keyword>
<dbReference type="PANTHER" id="PTHR13306:SF6">
    <property type="entry name" value="TRANSMEMBRANE PROTEIN 138"/>
    <property type="match status" value="1"/>
</dbReference>
<evidence type="ECO:0000256" key="14">
    <source>
        <dbReference type="SAM" id="Phobius"/>
    </source>
</evidence>
<keyword evidence="10" id="KW-0969">Cilium</keyword>
<dbReference type="GO" id="GO:0005774">
    <property type="term" value="C:vacuolar membrane"/>
    <property type="evidence" value="ECO:0007669"/>
    <property type="project" value="UniProtKB-SubCell"/>
</dbReference>
<protein>
    <recommendedName>
        <fullName evidence="5">Transmembrane protein 138</fullName>
    </recommendedName>
</protein>
<dbReference type="InterPro" id="IPR024133">
    <property type="entry name" value="TM_138"/>
</dbReference>
<evidence type="ECO:0000256" key="13">
    <source>
        <dbReference type="ARBA" id="ARBA00023273"/>
    </source>
</evidence>
<dbReference type="OrthoDB" id="189688at2759"/>
<comment type="function">
    <text evidence="1">Required for ciliogenesis.</text>
</comment>
<evidence type="ECO:0000256" key="5">
    <source>
        <dbReference type="ARBA" id="ARBA00014515"/>
    </source>
</evidence>
<evidence type="ECO:0000256" key="9">
    <source>
        <dbReference type="ARBA" id="ARBA00022989"/>
    </source>
</evidence>
<evidence type="ECO:0000256" key="7">
    <source>
        <dbReference type="ARBA" id="ARBA00022692"/>
    </source>
</evidence>
<reference evidence="15" key="1">
    <citation type="submission" date="2022-01" db="EMBL/GenBank/DDBJ databases">
        <authorList>
            <person name="King R."/>
        </authorList>
    </citation>
    <scope>NUCLEOTIDE SEQUENCE</scope>
</reference>
<keyword evidence="8" id="KW-0970">Cilium biogenesis/degradation</keyword>
<proteinExistence type="inferred from homology"/>
<evidence type="ECO:0000313" key="16">
    <source>
        <dbReference type="Proteomes" id="UP001152798"/>
    </source>
</evidence>
<feature type="transmembrane region" description="Helical" evidence="14">
    <location>
        <begin position="12"/>
        <end position="29"/>
    </location>
</feature>
<dbReference type="EMBL" id="OV725083">
    <property type="protein sequence ID" value="CAH1407534.1"/>
    <property type="molecule type" value="Genomic_DNA"/>
</dbReference>
<feature type="transmembrane region" description="Helical" evidence="14">
    <location>
        <begin position="41"/>
        <end position="64"/>
    </location>
</feature>
<evidence type="ECO:0000256" key="10">
    <source>
        <dbReference type="ARBA" id="ARBA00023069"/>
    </source>
</evidence>
<sequence>MKLTNATFSTTILFQFMFILADIACNAISDKFIVRYKMVTLLVIYVIQDALILISITLVCFALFRTNVFKNGFMSILLKRFKLPLIFSIIYLLVTVGLQTDILFSRDEKPYFWGNGIDILYFVQRFVAVFYYYFIKRTALRLADPRFYDPEWLKHAIAHENAR</sequence>
<evidence type="ECO:0000256" key="12">
    <source>
        <dbReference type="ARBA" id="ARBA00023180"/>
    </source>
</evidence>
<accession>A0A9P0HR88</accession>
<dbReference type="AlphaFoldDB" id="A0A9P0HR88"/>
<dbReference type="PANTHER" id="PTHR13306">
    <property type="entry name" value="TRANSMEMBRANE PROTEIN 138"/>
    <property type="match status" value="1"/>
</dbReference>
<evidence type="ECO:0000256" key="3">
    <source>
        <dbReference type="ARBA" id="ARBA00004138"/>
    </source>
</evidence>
<name>A0A9P0HR88_NEZVI</name>
<evidence type="ECO:0000256" key="8">
    <source>
        <dbReference type="ARBA" id="ARBA00022794"/>
    </source>
</evidence>
<evidence type="ECO:0000256" key="4">
    <source>
        <dbReference type="ARBA" id="ARBA00010572"/>
    </source>
</evidence>
<feature type="transmembrane region" description="Helical" evidence="14">
    <location>
        <begin position="111"/>
        <end position="134"/>
    </location>
</feature>
<feature type="transmembrane region" description="Helical" evidence="14">
    <location>
        <begin position="85"/>
        <end position="105"/>
    </location>
</feature>
<keyword evidence="7 14" id="KW-0812">Transmembrane</keyword>
<evidence type="ECO:0000256" key="1">
    <source>
        <dbReference type="ARBA" id="ARBA00003709"/>
    </source>
</evidence>
<keyword evidence="11 14" id="KW-0472">Membrane</keyword>
<organism evidence="15 16">
    <name type="scientific">Nezara viridula</name>
    <name type="common">Southern green stink bug</name>
    <name type="synonym">Cimex viridulus</name>
    <dbReference type="NCBI Taxonomy" id="85310"/>
    <lineage>
        <taxon>Eukaryota</taxon>
        <taxon>Metazoa</taxon>
        <taxon>Ecdysozoa</taxon>
        <taxon>Arthropoda</taxon>
        <taxon>Hexapoda</taxon>
        <taxon>Insecta</taxon>
        <taxon>Pterygota</taxon>
        <taxon>Neoptera</taxon>
        <taxon>Paraneoptera</taxon>
        <taxon>Hemiptera</taxon>
        <taxon>Heteroptera</taxon>
        <taxon>Panheteroptera</taxon>
        <taxon>Pentatomomorpha</taxon>
        <taxon>Pentatomoidea</taxon>
        <taxon>Pentatomidae</taxon>
        <taxon>Pentatominae</taxon>
        <taxon>Nezara</taxon>
    </lineage>
</organism>
<keyword evidence="16" id="KW-1185">Reference proteome</keyword>
<keyword evidence="6" id="KW-0926">Vacuole</keyword>
<gene>
    <name evidence="15" type="ORF">NEZAVI_LOCUS15229</name>
</gene>
<comment type="subcellular location">
    <subcellularLocation>
        <location evidence="3">Cell projection</location>
        <location evidence="3">Cilium</location>
    </subcellularLocation>
    <subcellularLocation>
        <location evidence="2">Vacuole membrane</location>
        <topology evidence="2">Multi-pass membrane protein</topology>
    </subcellularLocation>
</comment>